<sequence length="171" mass="19099">MSYENIIYEKRGPIAYVVLNRPDKLNALSEDLQLEVQSALEDAGWLDEEIRVIVLKASGRAFSAGFDITTTNKINAVKRRARFLKGKTFSASAWWDVFWNNPKPIIAQIHGFCIAGGLATANFCDLRICSEDAKFGAPEIRTGGPYIPAVWPWMVGMTKARELLYTGNLID</sequence>
<reference evidence="2" key="1">
    <citation type="submission" date="2018-05" db="EMBL/GenBank/DDBJ databases">
        <authorList>
            <person name="Lanie J.A."/>
            <person name="Ng W.-L."/>
            <person name="Kazmierczak K.M."/>
            <person name="Andrzejewski T.M."/>
            <person name="Davidsen T.M."/>
            <person name="Wayne K.J."/>
            <person name="Tettelin H."/>
            <person name="Glass J.I."/>
            <person name="Rusch D."/>
            <person name="Podicherti R."/>
            <person name="Tsui H.-C.T."/>
            <person name="Winkler M.E."/>
        </authorList>
    </citation>
    <scope>NUCLEOTIDE SEQUENCE</scope>
</reference>
<dbReference type="InterPro" id="IPR001753">
    <property type="entry name" value="Enoyl-CoA_hydra/iso"/>
</dbReference>
<dbReference type="EMBL" id="UINC01064491">
    <property type="protein sequence ID" value="SVB93212.1"/>
    <property type="molecule type" value="Genomic_DNA"/>
</dbReference>
<dbReference type="PANTHER" id="PTHR43802">
    <property type="entry name" value="ENOYL-COA HYDRATASE"/>
    <property type="match status" value="1"/>
</dbReference>
<dbReference type="PANTHER" id="PTHR43802:SF1">
    <property type="entry name" value="IP11341P-RELATED"/>
    <property type="match status" value="1"/>
</dbReference>
<protein>
    <recommendedName>
        <fullName evidence="3">Enoyl-CoA hydratase</fullName>
    </recommendedName>
</protein>
<proteinExistence type="inferred from homology"/>
<comment type="similarity">
    <text evidence="1">Belongs to the enoyl-CoA hydratase/isomerase family.</text>
</comment>
<accession>A0A382I1K7</accession>
<name>A0A382I1K7_9ZZZZ</name>
<evidence type="ECO:0008006" key="3">
    <source>
        <dbReference type="Google" id="ProtNLM"/>
    </source>
</evidence>
<dbReference type="SUPFAM" id="SSF52096">
    <property type="entry name" value="ClpP/crotonase"/>
    <property type="match status" value="1"/>
</dbReference>
<dbReference type="CDD" id="cd06558">
    <property type="entry name" value="crotonase-like"/>
    <property type="match status" value="1"/>
</dbReference>
<dbReference type="InterPro" id="IPR029045">
    <property type="entry name" value="ClpP/crotonase-like_dom_sf"/>
</dbReference>
<evidence type="ECO:0000256" key="1">
    <source>
        <dbReference type="ARBA" id="ARBA00005254"/>
    </source>
</evidence>
<dbReference type="Gene3D" id="3.90.226.10">
    <property type="entry name" value="2-enoyl-CoA Hydratase, Chain A, domain 1"/>
    <property type="match status" value="1"/>
</dbReference>
<gene>
    <name evidence="2" type="ORF">METZ01_LOCUS246066</name>
</gene>
<feature type="non-terminal residue" evidence="2">
    <location>
        <position position="171"/>
    </location>
</feature>
<evidence type="ECO:0000313" key="2">
    <source>
        <dbReference type="EMBL" id="SVB93212.1"/>
    </source>
</evidence>
<organism evidence="2">
    <name type="scientific">marine metagenome</name>
    <dbReference type="NCBI Taxonomy" id="408172"/>
    <lineage>
        <taxon>unclassified sequences</taxon>
        <taxon>metagenomes</taxon>
        <taxon>ecological metagenomes</taxon>
    </lineage>
</organism>
<dbReference type="Pfam" id="PF00378">
    <property type="entry name" value="ECH_1"/>
    <property type="match status" value="1"/>
</dbReference>
<dbReference type="AlphaFoldDB" id="A0A382I1K7"/>